<dbReference type="Proteomes" id="UP000068067">
    <property type="component" value="Chromosome"/>
</dbReference>
<dbReference type="STRING" id="931089.CDES_06340"/>
<feature type="region of interest" description="Disordered" evidence="1">
    <location>
        <begin position="44"/>
        <end position="78"/>
    </location>
</feature>
<keyword evidence="4" id="KW-1185">Reference proteome</keyword>
<evidence type="ECO:0000313" key="4">
    <source>
        <dbReference type="Proteomes" id="UP000068067"/>
    </source>
</evidence>
<sequence>MRTTSKIALTISTIGVLTLSACSTSSDTQATSDTPVVSQTTETVLASETETVQETVEVTEDPSTQATSSSSEPDDAIPNDLLPRTGIDVGAPISIGAEQATVCIYGDGYGTNVWAAGENTSCEFVSEVHNELIDGLNPTTDNIRDNLPQSVTANSPTTGQEYELTCTPRGDVLVTCRGGDNASVHFY</sequence>
<feature type="chain" id="PRO_5005791441" evidence="2">
    <location>
        <begin position="31"/>
        <end position="187"/>
    </location>
</feature>
<dbReference type="EMBL" id="CP009220">
    <property type="protein sequence ID" value="ALC05690.1"/>
    <property type="molecule type" value="Genomic_DNA"/>
</dbReference>
<organism evidence="3 4">
    <name type="scientific">Corynebacterium deserti GIMN1.010</name>
    <dbReference type="NCBI Taxonomy" id="931089"/>
    <lineage>
        <taxon>Bacteria</taxon>
        <taxon>Bacillati</taxon>
        <taxon>Actinomycetota</taxon>
        <taxon>Actinomycetes</taxon>
        <taxon>Mycobacteriales</taxon>
        <taxon>Corynebacteriaceae</taxon>
        <taxon>Corynebacterium</taxon>
    </lineage>
</organism>
<accession>A0A0M4CFS6</accession>
<gene>
    <name evidence="3" type="ORF">CDES_06340</name>
</gene>
<dbReference type="PROSITE" id="PS51257">
    <property type="entry name" value="PROKAR_LIPOPROTEIN"/>
    <property type="match status" value="1"/>
</dbReference>
<reference evidence="3 4" key="1">
    <citation type="submission" date="2014-08" db="EMBL/GenBank/DDBJ databases">
        <title>Complete genome sequence of Corynebacterium deserti GIMN1.010 (=DSM 45689), isolated from desert sand in western China.</title>
        <authorList>
            <person name="Ruckert C."/>
            <person name="Albersmeier A."/>
            <person name="Kalinowski J."/>
        </authorList>
    </citation>
    <scope>NUCLEOTIDE SEQUENCE [LARGE SCALE GENOMIC DNA]</scope>
    <source>
        <strain evidence="3 4">GIMN1.010</strain>
    </source>
</reference>
<evidence type="ECO:0000256" key="1">
    <source>
        <dbReference type="SAM" id="MobiDB-lite"/>
    </source>
</evidence>
<evidence type="ECO:0000313" key="3">
    <source>
        <dbReference type="EMBL" id="ALC05690.1"/>
    </source>
</evidence>
<proteinExistence type="predicted"/>
<keyword evidence="2" id="KW-0732">Signal</keyword>
<dbReference type="RefSeq" id="WP_053544730.1">
    <property type="nucleotide sequence ID" value="NZ_CP009220.1"/>
</dbReference>
<dbReference type="PATRIC" id="fig|931089.4.peg.1284"/>
<dbReference type="KEGG" id="cdx:CDES_06340"/>
<dbReference type="AlphaFoldDB" id="A0A0M4CFS6"/>
<protein>
    <submittedName>
        <fullName evidence="3">Putative secreted protein</fullName>
    </submittedName>
</protein>
<feature type="compositionally biased region" description="Polar residues" evidence="1">
    <location>
        <begin position="61"/>
        <end position="71"/>
    </location>
</feature>
<evidence type="ECO:0000256" key="2">
    <source>
        <dbReference type="SAM" id="SignalP"/>
    </source>
</evidence>
<name>A0A0M4CFS6_9CORY</name>
<feature type="signal peptide" evidence="2">
    <location>
        <begin position="1"/>
        <end position="30"/>
    </location>
</feature>